<dbReference type="Proteomes" id="UP000242699">
    <property type="component" value="Unassembled WGS sequence"/>
</dbReference>
<protein>
    <recommendedName>
        <fullName evidence="5">Flagellar assembly protein FliH/Type III secretion system HrpE domain-containing protein</fullName>
    </recommendedName>
</protein>
<dbReference type="InterPro" id="IPR051472">
    <property type="entry name" value="T3SS_Stator/FliH"/>
</dbReference>
<comment type="caution">
    <text evidence="3">The sequence shown here is derived from an EMBL/GenBank/DDBJ whole genome shotgun (WGS) entry which is preliminary data.</text>
</comment>
<reference evidence="3 4" key="1">
    <citation type="journal article" date="2014" name="BMC Genomics">
        <title>Comparison of environmental and isolate Sulfobacillus genomes reveals diverse carbon, sulfur, nitrogen, and hydrogen metabolisms.</title>
        <authorList>
            <person name="Justice N.B."/>
            <person name="Norman A."/>
            <person name="Brown C.T."/>
            <person name="Singh A."/>
            <person name="Thomas B.C."/>
            <person name="Banfield J.F."/>
        </authorList>
    </citation>
    <scope>NUCLEOTIDE SEQUENCE [LARGE SCALE GENOMIC DNA]</scope>
    <source>
        <strain evidence="3">AMDSBA1</strain>
    </source>
</reference>
<dbReference type="PANTHER" id="PTHR34982">
    <property type="entry name" value="YOP PROTEINS TRANSLOCATION PROTEIN L"/>
    <property type="match status" value="1"/>
</dbReference>
<name>A0A2T2X6I2_9FIRM</name>
<evidence type="ECO:0000313" key="4">
    <source>
        <dbReference type="Proteomes" id="UP000242699"/>
    </source>
</evidence>
<evidence type="ECO:0000256" key="2">
    <source>
        <dbReference type="ARBA" id="ARBA00022927"/>
    </source>
</evidence>
<dbReference type="EMBL" id="PXYT01000013">
    <property type="protein sequence ID" value="PSR30114.1"/>
    <property type="molecule type" value="Genomic_DNA"/>
</dbReference>
<evidence type="ECO:0008006" key="5">
    <source>
        <dbReference type="Google" id="ProtNLM"/>
    </source>
</evidence>
<dbReference type="GO" id="GO:0005829">
    <property type="term" value="C:cytosol"/>
    <property type="evidence" value="ECO:0007669"/>
    <property type="project" value="TreeGrafter"/>
</dbReference>
<sequence>MTLSSNVLKAWTVRKGGDPVRLTSGSNGEVPSVERAVADAKEAARDVVIRAQEEARAIIEGAEEEAAQIRDKARSQGYEEGIRRGIEDGRDTARKEWLRISTQTSAVLSRIEQLQAYTQVLDTELVLAQAASLCAKFIDEEAKTHPEQLRSYLTSLLENLEEDQITLFLSEEFHTTLQGLTRNWGSSWERVQLAVDWSLQELQMRIETQDGENFVAGPLAALSRILDEVLYGSP</sequence>
<evidence type="ECO:0000256" key="1">
    <source>
        <dbReference type="ARBA" id="ARBA00022448"/>
    </source>
</evidence>
<organism evidence="3 4">
    <name type="scientific">Sulfobacillus benefaciens</name>
    <dbReference type="NCBI Taxonomy" id="453960"/>
    <lineage>
        <taxon>Bacteria</taxon>
        <taxon>Bacillati</taxon>
        <taxon>Bacillota</taxon>
        <taxon>Clostridia</taxon>
        <taxon>Eubacteriales</taxon>
        <taxon>Clostridiales Family XVII. Incertae Sedis</taxon>
        <taxon>Sulfobacillus</taxon>
    </lineage>
</organism>
<dbReference type="GO" id="GO:0015031">
    <property type="term" value="P:protein transport"/>
    <property type="evidence" value="ECO:0007669"/>
    <property type="project" value="UniProtKB-KW"/>
</dbReference>
<keyword evidence="1" id="KW-0813">Transport</keyword>
<gene>
    <name evidence="3" type="ORF">C7B43_07485</name>
</gene>
<proteinExistence type="predicted"/>
<dbReference type="PANTHER" id="PTHR34982:SF1">
    <property type="entry name" value="FLAGELLAR ASSEMBLY PROTEIN FLIH"/>
    <property type="match status" value="1"/>
</dbReference>
<keyword evidence="2" id="KW-0653">Protein transport</keyword>
<dbReference type="AlphaFoldDB" id="A0A2T2X6I2"/>
<accession>A0A2T2X6I2</accession>
<evidence type="ECO:0000313" key="3">
    <source>
        <dbReference type="EMBL" id="PSR30114.1"/>
    </source>
</evidence>